<evidence type="ECO:0000313" key="2">
    <source>
        <dbReference type="Proteomes" id="UP000199800"/>
    </source>
</evidence>
<evidence type="ECO:0000313" key="1">
    <source>
        <dbReference type="EMBL" id="SET53385.1"/>
    </source>
</evidence>
<name>A0A1I0F7I0_9FIRM</name>
<gene>
    <name evidence="1" type="ORF">SAMN04487772_12819</name>
</gene>
<sequence>MIGQKLPDDKETEWSYKEVCTYFGKNIALTKVPDNLKITTLKDPKIVYINENNEVTFDNIEITYQEKSILESGAYINILMSKNNIITTSLIKQNTVKNIMKDIIN</sequence>
<dbReference type="Proteomes" id="UP000199800">
    <property type="component" value="Unassembled WGS sequence"/>
</dbReference>
<accession>A0A1I0F7I0</accession>
<proteinExistence type="predicted"/>
<dbReference type="RefSeq" id="WP_092478738.1">
    <property type="nucleotide sequence ID" value="NZ_FOHN01000028.1"/>
</dbReference>
<dbReference type="EMBL" id="FOHN01000028">
    <property type="protein sequence ID" value="SET53385.1"/>
    <property type="molecule type" value="Genomic_DNA"/>
</dbReference>
<reference evidence="1 2" key="1">
    <citation type="submission" date="2016-10" db="EMBL/GenBank/DDBJ databases">
        <authorList>
            <person name="de Groot N.N."/>
        </authorList>
    </citation>
    <scope>NUCLEOTIDE SEQUENCE [LARGE SCALE GENOMIC DNA]</scope>
    <source>
        <strain evidence="1 2">DSM 1801</strain>
    </source>
</reference>
<protein>
    <submittedName>
        <fullName evidence="1">Uncharacterized protein</fullName>
    </submittedName>
</protein>
<organism evidence="1 2">
    <name type="scientific">[Clostridium] polysaccharolyticum</name>
    <dbReference type="NCBI Taxonomy" id="29364"/>
    <lineage>
        <taxon>Bacteria</taxon>
        <taxon>Bacillati</taxon>
        <taxon>Bacillota</taxon>
        <taxon>Clostridia</taxon>
        <taxon>Lachnospirales</taxon>
        <taxon>Lachnospiraceae</taxon>
    </lineage>
</organism>
<dbReference type="AlphaFoldDB" id="A0A1I0F7I0"/>
<keyword evidence="2" id="KW-1185">Reference proteome</keyword>